<protein>
    <submittedName>
        <fullName evidence="4">ZP domain-containing protein</fullName>
    </submittedName>
</protein>
<name>A0A183FC88_HELPZ</name>
<dbReference type="AlphaFoldDB" id="A0A183FC88"/>
<feature type="region of interest" description="Disordered" evidence="1">
    <location>
        <begin position="58"/>
        <end position="79"/>
    </location>
</feature>
<dbReference type="WBParaSite" id="HPBE_0000378001-mRNA-1">
    <property type="protein sequence ID" value="HPBE_0000378001-mRNA-1"/>
    <property type="gene ID" value="HPBE_0000378001"/>
</dbReference>
<reference evidence="2 3" key="1">
    <citation type="submission" date="2018-11" db="EMBL/GenBank/DDBJ databases">
        <authorList>
            <consortium name="Pathogen Informatics"/>
        </authorList>
    </citation>
    <scope>NUCLEOTIDE SEQUENCE [LARGE SCALE GENOMIC DNA]</scope>
</reference>
<evidence type="ECO:0000256" key="1">
    <source>
        <dbReference type="SAM" id="MobiDB-lite"/>
    </source>
</evidence>
<accession>A0A3P7W6U7</accession>
<proteinExistence type="predicted"/>
<dbReference type="EMBL" id="UZAH01014711">
    <property type="protein sequence ID" value="VDO42984.1"/>
    <property type="molecule type" value="Genomic_DNA"/>
</dbReference>
<dbReference type="Proteomes" id="UP000050761">
    <property type="component" value="Unassembled WGS sequence"/>
</dbReference>
<reference evidence="4" key="2">
    <citation type="submission" date="2019-09" db="UniProtKB">
        <authorList>
            <consortium name="WormBaseParasite"/>
        </authorList>
    </citation>
    <scope>IDENTIFICATION</scope>
</reference>
<gene>
    <name evidence="2" type="ORF">HPBE_LOCUS3781</name>
</gene>
<organism evidence="3 4">
    <name type="scientific">Heligmosomoides polygyrus</name>
    <name type="common">Parasitic roundworm</name>
    <dbReference type="NCBI Taxonomy" id="6339"/>
    <lineage>
        <taxon>Eukaryota</taxon>
        <taxon>Metazoa</taxon>
        <taxon>Ecdysozoa</taxon>
        <taxon>Nematoda</taxon>
        <taxon>Chromadorea</taxon>
        <taxon>Rhabditida</taxon>
        <taxon>Rhabditina</taxon>
        <taxon>Rhabditomorpha</taxon>
        <taxon>Strongyloidea</taxon>
        <taxon>Heligmosomidae</taxon>
        <taxon>Heligmosomoides</taxon>
    </lineage>
</organism>
<evidence type="ECO:0000313" key="3">
    <source>
        <dbReference type="Proteomes" id="UP000050761"/>
    </source>
</evidence>
<evidence type="ECO:0000313" key="4">
    <source>
        <dbReference type="WBParaSite" id="HPBE_0000378001-mRNA-1"/>
    </source>
</evidence>
<evidence type="ECO:0000313" key="2">
    <source>
        <dbReference type="EMBL" id="VDO42984.1"/>
    </source>
</evidence>
<accession>A0A183FC88</accession>
<sequence length="79" mass="8512">MARTTTTGQYMATDDNTIRTLDISYKAKSFYLSCSFQLSGGRSCGPYGGCGSDGWFRPMDGSRRDESNGPTQAMVVGPP</sequence>
<keyword evidence="3" id="KW-1185">Reference proteome</keyword>